<reference evidence="2" key="1">
    <citation type="submission" date="2020-08" db="EMBL/GenBank/DDBJ databases">
        <title>Lacibacter sp. S13-6-6 genome sequencing.</title>
        <authorList>
            <person name="Jin L."/>
        </authorList>
    </citation>
    <scope>NUCLEOTIDE SEQUENCE [LARGE SCALE GENOMIC DNA]</scope>
    <source>
        <strain evidence="2">S13-6-6</strain>
    </source>
</reference>
<dbReference type="SUPFAM" id="SSF54427">
    <property type="entry name" value="NTF2-like"/>
    <property type="match status" value="1"/>
</dbReference>
<dbReference type="RefSeq" id="WP_182803047.1">
    <property type="nucleotide sequence ID" value="NZ_CP060007.1"/>
</dbReference>
<keyword evidence="2" id="KW-1185">Reference proteome</keyword>
<sequence>MKHVFLVAAIIGLMLACNNETEKPADAATTTSTAATPTDLPYTASYSSEWDTNVSDADVKTVLTSYKDWADGNMDGLMAAIADSIWVDRWDGHSANYAKADLQKMWALSRDSLSSVQIEMEAWHKMRSVKQKDSIIVVWYKQIDTYKDGRIDSARWHDINMVKGGKLVWYSQYRRPLK</sequence>
<dbReference type="KEGG" id="lacs:H4075_00260"/>
<evidence type="ECO:0008006" key="3">
    <source>
        <dbReference type="Google" id="ProtNLM"/>
    </source>
</evidence>
<dbReference type="Proteomes" id="UP000515344">
    <property type="component" value="Chromosome"/>
</dbReference>
<evidence type="ECO:0000313" key="1">
    <source>
        <dbReference type="EMBL" id="QNA44664.1"/>
    </source>
</evidence>
<dbReference type="PROSITE" id="PS51257">
    <property type="entry name" value="PROKAR_LIPOPROTEIN"/>
    <property type="match status" value="1"/>
</dbReference>
<name>A0A7G5XGR1_9BACT</name>
<dbReference type="EMBL" id="CP060007">
    <property type="protein sequence ID" value="QNA44664.1"/>
    <property type="molecule type" value="Genomic_DNA"/>
</dbReference>
<dbReference type="AlphaFoldDB" id="A0A7G5XGR1"/>
<evidence type="ECO:0000313" key="2">
    <source>
        <dbReference type="Proteomes" id="UP000515344"/>
    </source>
</evidence>
<protein>
    <recommendedName>
        <fullName evidence="3">Nuclear transport factor 2 family protein</fullName>
    </recommendedName>
</protein>
<dbReference type="InterPro" id="IPR032710">
    <property type="entry name" value="NTF2-like_dom_sf"/>
</dbReference>
<organism evidence="1 2">
    <name type="scientific">Lacibacter sediminis</name>
    <dbReference type="NCBI Taxonomy" id="2760713"/>
    <lineage>
        <taxon>Bacteria</taxon>
        <taxon>Pseudomonadati</taxon>
        <taxon>Bacteroidota</taxon>
        <taxon>Chitinophagia</taxon>
        <taxon>Chitinophagales</taxon>
        <taxon>Chitinophagaceae</taxon>
        <taxon>Lacibacter</taxon>
    </lineage>
</organism>
<accession>A0A7G5XGR1</accession>
<gene>
    <name evidence="1" type="ORF">H4075_00260</name>
</gene>
<proteinExistence type="predicted"/>
<dbReference type="Gene3D" id="3.10.450.50">
    <property type="match status" value="1"/>
</dbReference>